<proteinExistence type="predicted"/>
<sequence length="127" mass="14451">MVFPELSLPGRMVTIDVACVNREEGCRCDFVRLLRNVLVLMEQRILRATTKYVLSSIDDTVTGESRTIATLQVFVQLHERLETAKVTSLRDFELVLSHLQSVAAMSSAASCIRWMKEQATPVRNDWH</sequence>
<dbReference type="AlphaFoldDB" id="A0AAD5Q0F5"/>
<reference evidence="1" key="1">
    <citation type="submission" date="2021-12" db="EMBL/GenBank/DDBJ databases">
        <title>Prjna785345.</title>
        <authorList>
            <person name="Rujirawat T."/>
            <person name="Krajaejun T."/>
        </authorList>
    </citation>
    <scope>NUCLEOTIDE SEQUENCE</scope>
    <source>
        <strain evidence="1">Pi057C3</strain>
    </source>
</reference>
<dbReference type="EMBL" id="JAKCXM010006724">
    <property type="protein sequence ID" value="KAJ0388753.1"/>
    <property type="molecule type" value="Genomic_DNA"/>
</dbReference>
<accession>A0AAD5Q0F5</accession>
<evidence type="ECO:0000313" key="2">
    <source>
        <dbReference type="Proteomes" id="UP001209570"/>
    </source>
</evidence>
<dbReference type="Proteomes" id="UP001209570">
    <property type="component" value="Unassembled WGS sequence"/>
</dbReference>
<organism evidence="1 2">
    <name type="scientific">Pythium insidiosum</name>
    <name type="common">Pythiosis disease agent</name>
    <dbReference type="NCBI Taxonomy" id="114742"/>
    <lineage>
        <taxon>Eukaryota</taxon>
        <taxon>Sar</taxon>
        <taxon>Stramenopiles</taxon>
        <taxon>Oomycota</taxon>
        <taxon>Peronosporomycetes</taxon>
        <taxon>Pythiales</taxon>
        <taxon>Pythiaceae</taxon>
        <taxon>Pythium</taxon>
    </lineage>
</organism>
<keyword evidence="2" id="KW-1185">Reference proteome</keyword>
<protein>
    <submittedName>
        <fullName evidence="1">Uncharacterized protein</fullName>
    </submittedName>
</protein>
<name>A0AAD5Q0F5_PYTIN</name>
<evidence type="ECO:0000313" key="1">
    <source>
        <dbReference type="EMBL" id="KAJ0388753.1"/>
    </source>
</evidence>
<comment type="caution">
    <text evidence="1">The sequence shown here is derived from an EMBL/GenBank/DDBJ whole genome shotgun (WGS) entry which is preliminary data.</text>
</comment>
<gene>
    <name evidence="1" type="ORF">P43SY_010246</name>
</gene>